<reference evidence="1 2" key="1">
    <citation type="submission" date="2019-03" db="EMBL/GenBank/DDBJ databases">
        <title>First draft genome of Liparis tanakae, snailfish: a comprehensive survey of snailfish specific genes.</title>
        <authorList>
            <person name="Kim W."/>
            <person name="Song I."/>
            <person name="Jeong J.-H."/>
            <person name="Kim D."/>
            <person name="Kim S."/>
            <person name="Ryu S."/>
            <person name="Song J.Y."/>
            <person name="Lee S.K."/>
        </authorList>
    </citation>
    <scope>NUCLEOTIDE SEQUENCE [LARGE SCALE GENOMIC DNA]</scope>
    <source>
        <tissue evidence="1">Muscle</tissue>
    </source>
</reference>
<dbReference type="AlphaFoldDB" id="A0A4Z2GK28"/>
<dbReference type="Proteomes" id="UP000314294">
    <property type="component" value="Unassembled WGS sequence"/>
</dbReference>
<proteinExistence type="predicted"/>
<name>A0A4Z2GK28_9TELE</name>
<keyword evidence="2" id="KW-1185">Reference proteome</keyword>
<gene>
    <name evidence="1" type="ORF">EYF80_036663</name>
</gene>
<sequence length="80" mass="8629">MNTPRCGEGRPAARLTIASAVQMFPGFQQRGTKRVPLLNSEHVDGIQAGMFYRQQIMATPPKATSAGSPVTIALQQNFSP</sequence>
<evidence type="ECO:0000313" key="2">
    <source>
        <dbReference type="Proteomes" id="UP000314294"/>
    </source>
</evidence>
<evidence type="ECO:0000313" key="1">
    <source>
        <dbReference type="EMBL" id="TNN53144.1"/>
    </source>
</evidence>
<dbReference type="EMBL" id="SRLO01000525">
    <property type="protein sequence ID" value="TNN53144.1"/>
    <property type="molecule type" value="Genomic_DNA"/>
</dbReference>
<accession>A0A4Z2GK28</accession>
<protein>
    <submittedName>
        <fullName evidence="1">Uncharacterized protein</fullName>
    </submittedName>
</protein>
<comment type="caution">
    <text evidence="1">The sequence shown here is derived from an EMBL/GenBank/DDBJ whole genome shotgun (WGS) entry which is preliminary data.</text>
</comment>
<organism evidence="1 2">
    <name type="scientific">Liparis tanakae</name>
    <name type="common">Tanaka's snailfish</name>
    <dbReference type="NCBI Taxonomy" id="230148"/>
    <lineage>
        <taxon>Eukaryota</taxon>
        <taxon>Metazoa</taxon>
        <taxon>Chordata</taxon>
        <taxon>Craniata</taxon>
        <taxon>Vertebrata</taxon>
        <taxon>Euteleostomi</taxon>
        <taxon>Actinopterygii</taxon>
        <taxon>Neopterygii</taxon>
        <taxon>Teleostei</taxon>
        <taxon>Neoteleostei</taxon>
        <taxon>Acanthomorphata</taxon>
        <taxon>Eupercaria</taxon>
        <taxon>Perciformes</taxon>
        <taxon>Cottioidei</taxon>
        <taxon>Cottales</taxon>
        <taxon>Liparidae</taxon>
        <taxon>Liparis</taxon>
    </lineage>
</organism>